<dbReference type="Pfam" id="PF01683">
    <property type="entry name" value="EB"/>
    <property type="match status" value="1"/>
</dbReference>
<sequence>MITPRYIILILTFVVSVSSATLLGGDVGGACLNDIGRPCSIPNSECIEGVCLCANFHRFFNGSCIQLDTVSTIGKQCRSGEECRGQGEFCSSFGICMCLSTHVELGMQCKPIVYPEQFGCEDSRQCSKGYPGAECDASRKCVCPHGMHSHLQTCVTPSLLANLILSEDQLQRRYQNNHKYLHGNLNRRRLAPISTTSNGIAPDSICSVDSDCAGHPLSYCDGVCKCIPGSLNAGSTCISGALQSAGSCPPGQTYITELGACMTGPYGLKLMDIGINLTHRNCLGFSIEFKFEELKDHSRMCTSLSSRQISVLLLASMVALACGNVKLTPGRRP</sequence>
<evidence type="ECO:0000256" key="1">
    <source>
        <dbReference type="SAM" id="SignalP"/>
    </source>
</evidence>
<accession>A0A1I7X0B8</accession>
<protein>
    <submittedName>
        <fullName evidence="4">EB domain-containing protein</fullName>
    </submittedName>
</protein>
<dbReference type="InterPro" id="IPR052740">
    <property type="entry name" value="CE4"/>
</dbReference>
<feature type="domain" description="EB" evidence="2">
    <location>
        <begin position="98"/>
        <end position="154"/>
    </location>
</feature>
<reference evidence="4" key="1">
    <citation type="submission" date="2016-11" db="UniProtKB">
        <authorList>
            <consortium name="WormBaseParasite"/>
        </authorList>
    </citation>
    <scope>IDENTIFICATION</scope>
</reference>
<dbReference type="PANTHER" id="PTHR45985">
    <property type="match status" value="1"/>
</dbReference>
<evidence type="ECO:0000313" key="4">
    <source>
        <dbReference type="WBParaSite" id="Hba_10897"/>
    </source>
</evidence>
<keyword evidence="1" id="KW-0732">Signal</keyword>
<dbReference type="InterPro" id="IPR006149">
    <property type="entry name" value="EB_dom"/>
</dbReference>
<evidence type="ECO:0000313" key="3">
    <source>
        <dbReference type="Proteomes" id="UP000095283"/>
    </source>
</evidence>
<proteinExistence type="predicted"/>
<dbReference type="AlphaFoldDB" id="A0A1I7X0B8"/>
<name>A0A1I7X0B8_HETBA</name>
<dbReference type="PANTHER" id="PTHR45985:SF3">
    <property type="entry name" value="CHITIN DEACETYLASE-LIKE 4"/>
    <property type="match status" value="1"/>
</dbReference>
<dbReference type="Proteomes" id="UP000095283">
    <property type="component" value="Unplaced"/>
</dbReference>
<evidence type="ECO:0000259" key="2">
    <source>
        <dbReference type="Pfam" id="PF01683"/>
    </source>
</evidence>
<keyword evidence="3" id="KW-1185">Reference proteome</keyword>
<organism evidence="3 4">
    <name type="scientific">Heterorhabditis bacteriophora</name>
    <name type="common">Entomopathogenic nematode worm</name>
    <dbReference type="NCBI Taxonomy" id="37862"/>
    <lineage>
        <taxon>Eukaryota</taxon>
        <taxon>Metazoa</taxon>
        <taxon>Ecdysozoa</taxon>
        <taxon>Nematoda</taxon>
        <taxon>Chromadorea</taxon>
        <taxon>Rhabditida</taxon>
        <taxon>Rhabditina</taxon>
        <taxon>Rhabditomorpha</taxon>
        <taxon>Strongyloidea</taxon>
        <taxon>Heterorhabditidae</taxon>
        <taxon>Heterorhabditis</taxon>
    </lineage>
</organism>
<dbReference type="WBParaSite" id="Hba_10897">
    <property type="protein sequence ID" value="Hba_10897"/>
    <property type="gene ID" value="Hba_10897"/>
</dbReference>
<feature type="signal peptide" evidence="1">
    <location>
        <begin position="1"/>
        <end position="19"/>
    </location>
</feature>
<feature type="chain" id="PRO_5009310933" evidence="1">
    <location>
        <begin position="20"/>
        <end position="333"/>
    </location>
</feature>